<dbReference type="EMBL" id="FOHU01000004">
    <property type="protein sequence ID" value="SET10162.1"/>
    <property type="molecule type" value="Genomic_DNA"/>
</dbReference>
<keyword evidence="1" id="KW-0805">Transcription regulation</keyword>
<dbReference type="AlphaFoldDB" id="A0A1I0BTS4"/>
<dbReference type="InterPro" id="IPR036388">
    <property type="entry name" value="WH-like_DNA-bd_sf"/>
</dbReference>
<evidence type="ECO:0000256" key="3">
    <source>
        <dbReference type="ARBA" id="ARBA00023163"/>
    </source>
</evidence>
<evidence type="ECO:0000256" key="1">
    <source>
        <dbReference type="ARBA" id="ARBA00023015"/>
    </source>
</evidence>
<dbReference type="STRING" id="426128.SAMN05660297_01408"/>
<dbReference type="SUPFAM" id="SSF46785">
    <property type="entry name" value="Winged helix' DNA-binding domain"/>
    <property type="match status" value="1"/>
</dbReference>
<evidence type="ECO:0000313" key="5">
    <source>
        <dbReference type="EMBL" id="SET10162.1"/>
    </source>
</evidence>
<name>A0A1I0BTS4_9FIRM</name>
<sequence length="124" mass="14532">MDFDHGKPIYLQIIDYIKKQIITDKLKIGEKVPSQRELAQQLKVNPNTVQRAYREMEGMGLTETIRGQGTFIVERRELLRELQQEMANALLVSFIIEMQSLGYDDQEILGLVEKYQKDLKEEMK</sequence>
<dbReference type="Pfam" id="PF00392">
    <property type="entry name" value="GntR"/>
    <property type="match status" value="1"/>
</dbReference>
<dbReference type="InterPro" id="IPR000524">
    <property type="entry name" value="Tscrpt_reg_HTH_GntR"/>
</dbReference>
<evidence type="ECO:0000256" key="2">
    <source>
        <dbReference type="ARBA" id="ARBA00023125"/>
    </source>
</evidence>
<organism evidence="5 6">
    <name type="scientific">Natronincola peptidivorans</name>
    <dbReference type="NCBI Taxonomy" id="426128"/>
    <lineage>
        <taxon>Bacteria</taxon>
        <taxon>Bacillati</taxon>
        <taxon>Bacillota</taxon>
        <taxon>Clostridia</taxon>
        <taxon>Peptostreptococcales</taxon>
        <taxon>Natronincolaceae</taxon>
        <taxon>Natronincola</taxon>
    </lineage>
</organism>
<gene>
    <name evidence="5" type="ORF">SAMN05660297_01408</name>
</gene>
<protein>
    <submittedName>
        <fullName evidence="5">Transcriptional regulator, GntR family</fullName>
    </submittedName>
</protein>
<keyword evidence="2" id="KW-0238">DNA-binding</keyword>
<dbReference type="GO" id="GO:0003700">
    <property type="term" value="F:DNA-binding transcription factor activity"/>
    <property type="evidence" value="ECO:0007669"/>
    <property type="project" value="InterPro"/>
</dbReference>
<accession>A0A1I0BTS4</accession>
<dbReference type="SMART" id="SM00345">
    <property type="entry name" value="HTH_GNTR"/>
    <property type="match status" value="1"/>
</dbReference>
<dbReference type="GO" id="GO:0003677">
    <property type="term" value="F:DNA binding"/>
    <property type="evidence" value="ECO:0007669"/>
    <property type="project" value="UniProtKB-KW"/>
</dbReference>
<feature type="domain" description="HTH gntR-type" evidence="4">
    <location>
        <begin position="7"/>
        <end position="75"/>
    </location>
</feature>
<proteinExistence type="predicted"/>
<dbReference type="PANTHER" id="PTHR38445:SF6">
    <property type="entry name" value="GNTR-FAMILY TRANSCRIPTIONAL REGULATOR"/>
    <property type="match status" value="1"/>
</dbReference>
<dbReference type="OrthoDB" id="163333at2"/>
<dbReference type="PANTHER" id="PTHR38445">
    <property type="entry name" value="HTH-TYPE TRANSCRIPTIONAL REPRESSOR YTRA"/>
    <property type="match status" value="1"/>
</dbReference>
<evidence type="ECO:0000259" key="4">
    <source>
        <dbReference type="PROSITE" id="PS50949"/>
    </source>
</evidence>
<dbReference type="Proteomes" id="UP000199568">
    <property type="component" value="Unassembled WGS sequence"/>
</dbReference>
<keyword evidence="6" id="KW-1185">Reference proteome</keyword>
<reference evidence="5 6" key="1">
    <citation type="submission" date="2016-10" db="EMBL/GenBank/DDBJ databases">
        <authorList>
            <person name="de Groot N.N."/>
        </authorList>
    </citation>
    <scope>NUCLEOTIDE SEQUENCE [LARGE SCALE GENOMIC DNA]</scope>
    <source>
        <strain evidence="5 6">DSM 18979</strain>
    </source>
</reference>
<dbReference type="CDD" id="cd07377">
    <property type="entry name" value="WHTH_GntR"/>
    <property type="match status" value="1"/>
</dbReference>
<evidence type="ECO:0000313" key="6">
    <source>
        <dbReference type="Proteomes" id="UP000199568"/>
    </source>
</evidence>
<keyword evidence="3" id="KW-0804">Transcription</keyword>
<dbReference type="Gene3D" id="1.10.10.10">
    <property type="entry name" value="Winged helix-like DNA-binding domain superfamily/Winged helix DNA-binding domain"/>
    <property type="match status" value="1"/>
</dbReference>
<dbReference type="InterPro" id="IPR036390">
    <property type="entry name" value="WH_DNA-bd_sf"/>
</dbReference>
<dbReference type="PROSITE" id="PS50949">
    <property type="entry name" value="HTH_GNTR"/>
    <property type="match status" value="1"/>
</dbReference>